<evidence type="ECO:0000313" key="3">
    <source>
        <dbReference type="Proteomes" id="UP001139646"/>
    </source>
</evidence>
<keyword evidence="1" id="KW-0472">Membrane</keyword>
<dbReference type="RefSeq" id="WP_242288356.1">
    <property type="nucleotide sequence ID" value="NZ_JAKKSL010000005.1"/>
</dbReference>
<dbReference type="EMBL" id="JAKKSL010000005">
    <property type="protein sequence ID" value="MCI2285475.1"/>
    <property type="molecule type" value="Genomic_DNA"/>
</dbReference>
<dbReference type="Proteomes" id="UP001139646">
    <property type="component" value="Unassembled WGS sequence"/>
</dbReference>
<evidence type="ECO:0000313" key="2">
    <source>
        <dbReference type="EMBL" id="MCI2285475.1"/>
    </source>
</evidence>
<accession>A0ABS9X5F5</accession>
<feature type="transmembrane region" description="Helical" evidence="1">
    <location>
        <begin position="158"/>
        <end position="174"/>
    </location>
</feature>
<keyword evidence="1" id="KW-1133">Transmembrane helix</keyword>
<feature type="transmembrane region" description="Helical" evidence="1">
    <location>
        <begin position="6"/>
        <end position="27"/>
    </location>
</feature>
<feature type="transmembrane region" description="Helical" evidence="1">
    <location>
        <begin position="130"/>
        <end position="152"/>
    </location>
</feature>
<reference evidence="2" key="1">
    <citation type="submission" date="2022-01" db="EMBL/GenBank/DDBJ databases">
        <title>Colwellia maritima, isolated from seawater.</title>
        <authorList>
            <person name="Kristyanto S."/>
            <person name="Jung J."/>
            <person name="Jeon C.O."/>
        </authorList>
    </citation>
    <scope>NUCLEOTIDE SEQUENCE</scope>
    <source>
        <strain evidence="2">MSW7</strain>
    </source>
</reference>
<gene>
    <name evidence="2" type="ORF">L3081_21355</name>
</gene>
<keyword evidence="3" id="KW-1185">Reference proteome</keyword>
<protein>
    <submittedName>
        <fullName evidence="2">Uncharacterized protein</fullName>
    </submittedName>
</protein>
<feature type="transmembrane region" description="Helical" evidence="1">
    <location>
        <begin position="222"/>
        <end position="240"/>
    </location>
</feature>
<evidence type="ECO:0000256" key="1">
    <source>
        <dbReference type="SAM" id="Phobius"/>
    </source>
</evidence>
<feature type="transmembrane region" description="Helical" evidence="1">
    <location>
        <begin position="194"/>
        <end position="216"/>
    </location>
</feature>
<organism evidence="2 3">
    <name type="scientific">Colwellia maritima</name>
    <dbReference type="NCBI Taxonomy" id="2912588"/>
    <lineage>
        <taxon>Bacteria</taxon>
        <taxon>Pseudomonadati</taxon>
        <taxon>Pseudomonadota</taxon>
        <taxon>Gammaproteobacteria</taxon>
        <taxon>Alteromonadales</taxon>
        <taxon>Colwelliaceae</taxon>
        <taxon>Colwellia</taxon>
    </lineage>
</organism>
<sequence>MNLYSLAILVAISAFIACGFLGLDYILKIGRGITAGFSGFFEGFKQQGRYALVGVLTTDATANSHVYLVTFMLGPEAYAPLAAARLLFRPISVVFQSITQVERPKVRKLILEGKIKVAQSHLKKGRDVTLVAWGINTLVCVCVLSFFLDYYWRSDTGHHALIIATILIGLINLIKSIRNPLSLYLQAVDKFKPLSLITIKSAIVTIPTVFFCLQLWGGAYSLIGVLVGELITFLLLKKLFTREINE</sequence>
<keyword evidence="1" id="KW-0812">Transmembrane</keyword>
<name>A0ABS9X5F5_9GAMM</name>
<comment type="caution">
    <text evidence="2">The sequence shown here is derived from an EMBL/GenBank/DDBJ whole genome shotgun (WGS) entry which is preliminary data.</text>
</comment>
<proteinExistence type="predicted"/>